<evidence type="ECO:0000256" key="2">
    <source>
        <dbReference type="ARBA" id="ARBA00022692"/>
    </source>
</evidence>
<feature type="domain" description="EGF-like" evidence="11">
    <location>
        <begin position="646"/>
        <end position="678"/>
    </location>
</feature>
<evidence type="ECO:0000256" key="7">
    <source>
        <dbReference type="PROSITE-ProRule" id="PRU00068"/>
    </source>
</evidence>
<dbReference type="SUPFAM" id="SSF55486">
    <property type="entry name" value="Metalloproteases ('zincins'), catalytic domain"/>
    <property type="match status" value="1"/>
</dbReference>
<dbReference type="GO" id="GO:0006509">
    <property type="term" value="P:membrane protein ectodomain proteolysis"/>
    <property type="evidence" value="ECO:0007669"/>
    <property type="project" value="TreeGrafter"/>
</dbReference>
<evidence type="ECO:0000256" key="5">
    <source>
        <dbReference type="ARBA" id="ARBA00023136"/>
    </source>
</evidence>
<dbReference type="STRING" id="139723.A0A182MIH8"/>
<feature type="active site" evidence="9">
    <location>
        <position position="336"/>
    </location>
</feature>
<keyword evidence="4" id="KW-0482">Metalloprotease</keyword>
<comment type="caution">
    <text evidence="8">Lacks conserved residue(s) required for the propagation of feature annotation.</text>
</comment>
<reference evidence="15" key="1">
    <citation type="submission" date="2013-09" db="EMBL/GenBank/DDBJ databases">
        <title>The Genome Sequence of Anopheles culicifacies species A.</title>
        <authorList>
            <consortium name="The Broad Institute Genomics Platform"/>
            <person name="Neafsey D.E."/>
            <person name="Besansky N."/>
            <person name="Howell P."/>
            <person name="Walton C."/>
            <person name="Young S.K."/>
            <person name="Zeng Q."/>
            <person name="Gargeya S."/>
            <person name="Fitzgerald M."/>
            <person name="Haas B."/>
            <person name="Abouelleil A."/>
            <person name="Allen A.W."/>
            <person name="Alvarado L."/>
            <person name="Arachchi H.M."/>
            <person name="Berlin A.M."/>
            <person name="Chapman S.B."/>
            <person name="Gainer-Dewar J."/>
            <person name="Goldberg J."/>
            <person name="Griggs A."/>
            <person name="Gujja S."/>
            <person name="Hansen M."/>
            <person name="Howarth C."/>
            <person name="Imamovic A."/>
            <person name="Ireland A."/>
            <person name="Larimer J."/>
            <person name="McCowan C."/>
            <person name="Murphy C."/>
            <person name="Pearson M."/>
            <person name="Poon T.W."/>
            <person name="Priest M."/>
            <person name="Roberts A."/>
            <person name="Saif S."/>
            <person name="Shea T."/>
            <person name="Sisk P."/>
            <person name="Sykes S."/>
            <person name="Wortman J."/>
            <person name="Nusbaum C."/>
            <person name="Birren B."/>
        </authorList>
    </citation>
    <scope>NUCLEOTIDE SEQUENCE [LARGE SCALE GENOMIC DNA]</scope>
    <source>
        <strain evidence="15">A-37</strain>
    </source>
</reference>
<evidence type="ECO:0000256" key="10">
    <source>
        <dbReference type="SAM" id="Phobius"/>
    </source>
</evidence>
<keyword evidence="6 8" id="KW-1015">Disulfide bond</keyword>
<keyword evidence="9" id="KW-0479">Metal-binding</keyword>
<evidence type="ECO:0000256" key="4">
    <source>
        <dbReference type="ARBA" id="ARBA00023049"/>
    </source>
</evidence>
<keyword evidence="5 10" id="KW-0472">Membrane</keyword>
<dbReference type="SMART" id="SM00050">
    <property type="entry name" value="DISIN"/>
    <property type="match status" value="1"/>
</dbReference>
<accession>A0A182MIH8</accession>
<feature type="binding site" evidence="9">
    <location>
        <position position="345"/>
    </location>
    <ligand>
        <name>Zn(2+)</name>
        <dbReference type="ChEBI" id="CHEBI:29105"/>
        <note>catalytic</note>
    </ligand>
</feature>
<feature type="domain" description="Disintegrin" evidence="12">
    <location>
        <begin position="401"/>
        <end position="489"/>
    </location>
</feature>
<dbReference type="CDD" id="cd04269">
    <property type="entry name" value="ZnMc_adamalysin_II_like"/>
    <property type="match status" value="1"/>
</dbReference>
<dbReference type="GO" id="GO:0004222">
    <property type="term" value="F:metalloendopeptidase activity"/>
    <property type="evidence" value="ECO:0007669"/>
    <property type="project" value="InterPro"/>
</dbReference>
<dbReference type="InterPro" id="IPR001762">
    <property type="entry name" value="Disintegrin_dom"/>
</dbReference>
<dbReference type="InterPro" id="IPR034027">
    <property type="entry name" value="Reprolysin_adamalysin"/>
</dbReference>
<dbReference type="PROSITE" id="PS50214">
    <property type="entry name" value="DISINTEGRIN_2"/>
    <property type="match status" value="1"/>
</dbReference>
<dbReference type="PROSITE" id="PS01186">
    <property type="entry name" value="EGF_2"/>
    <property type="match status" value="1"/>
</dbReference>
<dbReference type="PANTHER" id="PTHR11905:SF159">
    <property type="entry name" value="ADAM METALLOPROTEASE"/>
    <property type="match status" value="1"/>
</dbReference>
<keyword evidence="2 10" id="KW-0812">Transmembrane</keyword>
<dbReference type="Proteomes" id="UP000075883">
    <property type="component" value="Unassembled WGS sequence"/>
</dbReference>
<dbReference type="InterPro" id="IPR024079">
    <property type="entry name" value="MetalloPept_cat_dom_sf"/>
</dbReference>
<comment type="subcellular location">
    <subcellularLocation>
        <location evidence="1">Membrane</location>
        <topology evidence="1">Single-pass membrane protein</topology>
    </subcellularLocation>
</comment>
<dbReference type="PANTHER" id="PTHR11905">
    <property type="entry name" value="ADAM A DISINTEGRIN AND METALLOPROTEASE DOMAIN"/>
    <property type="match status" value="1"/>
</dbReference>
<dbReference type="VEuPathDB" id="VectorBase:ACUA019084"/>
<dbReference type="Pfam" id="PF08516">
    <property type="entry name" value="ADAM_CR"/>
    <property type="match status" value="1"/>
</dbReference>
<feature type="disulfide bond" evidence="9">
    <location>
        <begin position="353"/>
        <end position="358"/>
    </location>
</feature>
<feature type="binding site" evidence="9">
    <location>
        <position position="335"/>
    </location>
    <ligand>
        <name>Zn(2+)</name>
        <dbReference type="ChEBI" id="CHEBI:29105"/>
        <note>catalytic</note>
    </ligand>
</feature>
<dbReference type="InterPro" id="IPR006586">
    <property type="entry name" value="ADAM_Cys-rich"/>
</dbReference>
<keyword evidence="3 10" id="KW-1133">Transmembrane helix</keyword>
<evidence type="ECO:0000256" key="3">
    <source>
        <dbReference type="ARBA" id="ARBA00022989"/>
    </source>
</evidence>
<dbReference type="PROSITE" id="PS50026">
    <property type="entry name" value="EGF_3"/>
    <property type="match status" value="1"/>
</dbReference>
<feature type="disulfide bond" evidence="8">
    <location>
        <begin position="668"/>
        <end position="677"/>
    </location>
</feature>
<feature type="domain" description="Peptidase M12B" evidence="13">
    <location>
        <begin position="199"/>
        <end position="396"/>
    </location>
</feature>
<dbReference type="EMBL" id="AXCM01002637">
    <property type="status" value="NOT_ANNOTATED_CDS"/>
    <property type="molecule type" value="Genomic_DNA"/>
</dbReference>
<feature type="binding site" evidence="9">
    <location>
        <position position="339"/>
    </location>
    <ligand>
        <name>Zn(2+)</name>
        <dbReference type="ChEBI" id="CHEBI:29105"/>
        <note>catalytic</note>
    </ligand>
</feature>
<dbReference type="FunFam" id="4.10.70.10:FF:000001">
    <property type="entry name" value="Disintegrin and metalloproteinase domain-containing protein 22"/>
    <property type="match status" value="1"/>
</dbReference>
<evidence type="ECO:0000259" key="13">
    <source>
        <dbReference type="PROSITE" id="PS50215"/>
    </source>
</evidence>
<evidence type="ECO:0000256" key="8">
    <source>
        <dbReference type="PROSITE-ProRule" id="PRU00076"/>
    </source>
</evidence>
<feature type="disulfide bond" evidence="8">
    <location>
        <begin position="650"/>
        <end position="660"/>
    </location>
</feature>
<dbReference type="EnsemblMetazoa" id="ACUA019084-RA">
    <property type="protein sequence ID" value="ACUA019084-PA"/>
    <property type="gene ID" value="ACUA019084"/>
</dbReference>
<dbReference type="AlphaFoldDB" id="A0A182MIH8"/>
<feature type="disulfide bond" evidence="9">
    <location>
        <begin position="351"/>
        <end position="375"/>
    </location>
</feature>
<evidence type="ECO:0000256" key="6">
    <source>
        <dbReference type="ARBA" id="ARBA00023157"/>
    </source>
</evidence>
<evidence type="ECO:0008006" key="16">
    <source>
        <dbReference type="Google" id="ProtNLM"/>
    </source>
</evidence>
<feature type="transmembrane region" description="Helical" evidence="10">
    <location>
        <begin position="701"/>
        <end position="722"/>
    </location>
</feature>
<evidence type="ECO:0000256" key="1">
    <source>
        <dbReference type="ARBA" id="ARBA00004167"/>
    </source>
</evidence>
<evidence type="ECO:0000259" key="11">
    <source>
        <dbReference type="PROSITE" id="PS50026"/>
    </source>
</evidence>
<keyword evidence="8" id="KW-0245">EGF-like domain</keyword>
<dbReference type="Pfam" id="PF01421">
    <property type="entry name" value="Reprolysin"/>
    <property type="match status" value="1"/>
</dbReference>
<name>A0A182MIH8_9DIPT</name>
<dbReference type="PROSITE" id="PS50215">
    <property type="entry name" value="ADAM_MEPRO"/>
    <property type="match status" value="1"/>
</dbReference>
<keyword evidence="9" id="KW-0862">Zinc</keyword>
<reference evidence="14" key="2">
    <citation type="submission" date="2020-05" db="UniProtKB">
        <authorList>
            <consortium name="EnsemblMetazoa"/>
        </authorList>
    </citation>
    <scope>IDENTIFICATION</scope>
    <source>
        <strain evidence="14">A-37</strain>
    </source>
</reference>
<dbReference type="InterPro" id="IPR036436">
    <property type="entry name" value="Disintegrin_dom_sf"/>
</dbReference>
<keyword evidence="4" id="KW-0645">Protease</keyword>
<keyword evidence="15" id="KW-1185">Reference proteome</keyword>
<feature type="disulfide bond" evidence="7">
    <location>
        <begin position="461"/>
        <end position="481"/>
    </location>
</feature>
<protein>
    <recommendedName>
        <fullName evidence="16">Peptidase M12B domain-containing protein</fullName>
    </recommendedName>
</protein>
<evidence type="ECO:0000259" key="12">
    <source>
        <dbReference type="PROSITE" id="PS50214"/>
    </source>
</evidence>
<dbReference type="InterPro" id="IPR001590">
    <property type="entry name" value="Peptidase_M12B"/>
</dbReference>
<dbReference type="Pfam" id="PF00200">
    <property type="entry name" value="Disintegrin"/>
    <property type="match status" value="1"/>
</dbReference>
<evidence type="ECO:0000313" key="14">
    <source>
        <dbReference type="EnsemblMetazoa" id="ACUA019084-PA"/>
    </source>
</evidence>
<dbReference type="GO" id="GO:0016020">
    <property type="term" value="C:membrane"/>
    <property type="evidence" value="ECO:0007669"/>
    <property type="project" value="UniProtKB-SubCell"/>
</dbReference>
<dbReference type="InterPro" id="IPR000742">
    <property type="entry name" value="EGF"/>
</dbReference>
<dbReference type="Gene3D" id="4.10.70.10">
    <property type="entry name" value="Disintegrin domain"/>
    <property type="match status" value="1"/>
</dbReference>
<proteinExistence type="predicted"/>
<dbReference type="FunFam" id="3.40.390.10:FF:000002">
    <property type="entry name" value="Disintegrin and metalloproteinase domain-containing protein 22"/>
    <property type="match status" value="1"/>
</dbReference>
<evidence type="ECO:0000256" key="9">
    <source>
        <dbReference type="PROSITE-ProRule" id="PRU00276"/>
    </source>
</evidence>
<dbReference type="GO" id="GO:0046872">
    <property type="term" value="F:metal ion binding"/>
    <property type="evidence" value="ECO:0007669"/>
    <property type="project" value="UniProtKB-KW"/>
</dbReference>
<evidence type="ECO:0000313" key="15">
    <source>
        <dbReference type="Proteomes" id="UP000075883"/>
    </source>
</evidence>
<keyword evidence="4" id="KW-0378">Hydrolase</keyword>
<dbReference type="SMART" id="SM00608">
    <property type="entry name" value="ACR"/>
    <property type="match status" value="1"/>
</dbReference>
<dbReference type="Gene3D" id="3.40.390.10">
    <property type="entry name" value="Collagenase (Catalytic Domain)"/>
    <property type="match status" value="1"/>
</dbReference>
<sequence>MLMKSIMAEVPAIPMSNSYILLYASRAPSSSATIEPVHRRRRLSLNKKRAKIKNIFKLSISTDNAGVGTANPIYPLMVPTQKEDTFTLTYNHAGKVIVLPLIQSHGRATGDCQHYRTGTQPRTRHDGQSATELVSCDGRIRGTVHQPEGTFRIEYDTAAGVHFIRRLTDPQRYRVVQHRTKRNHLSIIRGPYQANSHSNYVELLLVVDNSLYRKLDQDAWRVYRYCADLVNHINMLYNPLNIFIALTDVVLWKDTDRINVSARAEETLNSFLFHRSSVLLHDHPHDHAQLLTAIEFKDNVIGKAKVGGMCSDRSSGAIVRIHTDDVGVQASTLAHEMGHSFTMEHDEDGDCACPDRKCIMTRTVTGLTLQHWSNCSLVQLSTAFGRGLHHCLSNRPTHLAFESCGNGFVEPGEECDCGLEEACENRCCDARTCRLRDGAQCATGECCDLETCQLREPAVPCRTAKGECDLPEYCTGRSEFCPADVHRRDTEPCAGGEAHCVSGRCRTRTDQCRALWGPSGHAASEACYDANVKGTKYGNCGYEGRPPESFRKCATPDVMCGLLFCHHHKSDEVLELGEYNGDSRYSTQKGNETMRHVLCRSAYIDLGEGQGRHPAYVPDGAPCGDGRMCYRQRCESVERLNAWGLGGKTCMHDCFGRGVCNSEGHCHCQLGYDPPYCEHRGVGGSLDSGPASTETGIISDILTIAAVTLVSVALCVSVALYVRRLRDGFAPQWGRGHWRGCKVRGTSIREPIRAATPIAARDISLPKYHSSTRDISDDQQYRPIAGSSWQTETDAGGVRVLTVARPQEGTHGLPLTIEYRIVPTTHRHAPLPPVPIHRQRPF</sequence>
<dbReference type="SUPFAM" id="SSF57552">
    <property type="entry name" value="Blood coagulation inhibitor (disintegrin)"/>
    <property type="match status" value="1"/>
</dbReference>
<organism evidence="14 15">
    <name type="scientific">Anopheles culicifacies</name>
    <dbReference type="NCBI Taxonomy" id="139723"/>
    <lineage>
        <taxon>Eukaryota</taxon>
        <taxon>Metazoa</taxon>
        <taxon>Ecdysozoa</taxon>
        <taxon>Arthropoda</taxon>
        <taxon>Hexapoda</taxon>
        <taxon>Insecta</taxon>
        <taxon>Pterygota</taxon>
        <taxon>Neoptera</taxon>
        <taxon>Endopterygota</taxon>
        <taxon>Diptera</taxon>
        <taxon>Nematocera</taxon>
        <taxon>Culicoidea</taxon>
        <taxon>Culicidae</taxon>
        <taxon>Anophelinae</taxon>
        <taxon>Anopheles</taxon>
        <taxon>culicifacies species complex</taxon>
    </lineage>
</organism>